<name>A0A0F9HPL2_9ZZZZ</name>
<gene>
    <name evidence="1" type="ORF">LCGC14_1756450</name>
</gene>
<accession>A0A0F9HPL2</accession>
<evidence type="ECO:0000313" key="1">
    <source>
        <dbReference type="EMBL" id="KKM05197.1"/>
    </source>
</evidence>
<sequence length="75" mass="8678">TLSCILLVVVANTYPLSIFLKEITMETLGLVKLRRQTAKKPKHFCSNCNMHRYYPCYCRKGKGKKKKTETPKAKE</sequence>
<proteinExistence type="predicted"/>
<organism evidence="1">
    <name type="scientific">marine sediment metagenome</name>
    <dbReference type="NCBI Taxonomy" id="412755"/>
    <lineage>
        <taxon>unclassified sequences</taxon>
        <taxon>metagenomes</taxon>
        <taxon>ecological metagenomes</taxon>
    </lineage>
</organism>
<dbReference type="EMBL" id="LAZR01016274">
    <property type="protein sequence ID" value="KKM05197.1"/>
    <property type="molecule type" value="Genomic_DNA"/>
</dbReference>
<feature type="non-terminal residue" evidence="1">
    <location>
        <position position="1"/>
    </location>
</feature>
<protein>
    <submittedName>
        <fullName evidence="1">Uncharacterized protein</fullName>
    </submittedName>
</protein>
<comment type="caution">
    <text evidence="1">The sequence shown here is derived from an EMBL/GenBank/DDBJ whole genome shotgun (WGS) entry which is preliminary data.</text>
</comment>
<reference evidence="1" key="1">
    <citation type="journal article" date="2015" name="Nature">
        <title>Complex archaea that bridge the gap between prokaryotes and eukaryotes.</title>
        <authorList>
            <person name="Spang A."/>
            <person name="Saw J.H."/>
            <person name="Jorgensen S.L."/>
            <person name="Zaremba-Niedzwiedzka K."/>
            <person name="Martijn J."/>
            <person name="Lind A.E."/>
            <person name="van Eijk R."/>
            <person name="Schleper C."/>
            <person name="Guy L."/>
            <person name="Ettema T.J."/>
        </authorList>
    </citation>
    <scope>NUCLEOTIDE SEQUENCE</scope>
</reference>
<dbReference type="AlphaFoldDB" id="A0A0F9HPL2"/>